<evidence type="ECO:0000313" key="1">
    <source>
        <dbReference type="EMBL" id="AEH50333.1"/>
    </source>
</evidence>
<dbReference type="HOGENOM" id="CLU_1007856_0_0_0"/>
<keyword evidence="2" id="KW-1185">Reference proteome</keyword>
<name>F7YWT8_9THEM</name>
<dbReference type="EMBL" id="CP002351">
    <property type="protein sequence ID" value="AEH50333.1"/>
    <property type="molecule type" value="Genomic_DNA"/>
</dbReference>
<dbReference type="OrthoDB" id="1026409at2"/>
<gene>
    <name evidence="1" type="ORF">Theth_0233</name>
</gene>
<organism evidence="1 2">
    <name type="scientific">Pseudothermotoga thermarum DSM 5069</name>
    <dbReference type="NCBI Taxonomy" id="688269"/>
    <lineage>
        <taxon>Bacteria</taxon>
        <taxon>Thermotogati</taxon>
        <taxon>Thermotogota</taxon>
        <taxon>Thermotogae</taxon>
        <taxon>Thermotogales</taxon>
        <taxon>Thermotogaceae</taxon>
        <taxon>Pseudothermotoga</taxon>
    </lineage>
</organism>
<sequence>MGDCIYCGKPAGLFKTRHKECEERYKMAWRSMVETSKNAALGLCSLENLTNELHQIAQQGFVPTGKIKNALVAGWEQAALHFLSDGNLSKEEEEKLYNFAKFFNLEQKDLDNNGFYTKVVQAGVLRDIMEGKLPTRVVLDTHLPFNFQKGETLVWVFQNVKYFESRVKHEYVGGTQGVSIRIAKGIYYRIGGFKGYPVEKTEVVHIDTGIMAVTDKHIYFHGSLRSFRIPYSKIVSFQPYSDGIGIQRDAASAKPQIFLTGDGWFVYNLVTNLARR</sequence>
<dbReference type="Proteomes" id="UP000006804">
    <property type="component" value="Chromosome"/>
</dbReference>
<dbReference type="KEGG" id="tta:Theth_0233"/>
<proteinExistence type="predicted"/>
<dbReference type="eggNOG" id="COG1933">
    <property type="taxonomic scope" value="Bacteria"/>
</dbReference>
<protein>
    <submittedName>
        <fullName evidence="1">Uncharacterized protein</fullName>
    </submittedName>
</protein>
<accession>F7YWT8</accession>
<dbReference type="AlphaFoldDB" id="F7YWT8"/>
<dbReference type="PATRIC" id="fig|688269.3.peg.240"/>
<dbReference type="RefSeq" id="WP_013931556.1">
    <property type="nucleotide sequence ID" value="NC_015707.1"/>
</dbReference>
<dbReference type="STRING" id="688269.Theth_0233"/>
<reference evidence="1 2" key="1">
    <citation type="submission" date="2010-11" db="EMBL/GenBank/DDBJ databases">
        <title>The complete genome of Thermotoga thermarum DSM 5069.</title>
        <authorList>
            <consortium name="US DOE Joint Genome Institute (JGI-PGF)"/>
            <person name="Lucas S."/>
            <person name="Copeland A."/>
            <person name="Lapidus A."/>
            <person name="Bruce D."/>
            <person name="Goodwin L."/>
            <person name="Pitluck S."/>
            <person name="Kyrpides N."/>
            <person name="Mavromatis K."/>
            <person name="Ivanova N."/>
            <person name="Zeytun A."/>
            <person name="Brettin T."/>
            <person name="Detter J.C."/>
            <person name="Tapia R."/>
            <person name="Han C."/>
            <person name="Land M."/>
            <person name="Hauser L."/>
            <person name="Markowitz V."/>
            <person name="Cheng J.-F."/>
            <person name="Hugenholtz P."/>
            <person name="Woyke T."/>
            <person name="Wu D."/>
            <person name="Spring S."/>
            <person name="Schroeder M."/>
            <person name="Brambilla E."/>
            <person name="Klenk H.-P."/>
            <person name="Eisen J.A."/>
        </authorList>
    </citation>
    <scope>NUCLEOTIDE SEQUENCE [LARGE SCALE GENOMIC DNA]</scope>
    <source>
        <strain evidence="1 2">DSM 5069</strain>
    </source>
</reference>
<evidence type="ECO:0000313" key="2">
    <source>
        <dbReference type="Proteomes" id="UP000006804"/>
    </source>
</evidence>